<name>A0A7D9D7X1_PARCT</name>
<evidence type="ECO:0000313" key="2">
    <source>
        <dbReference type="Proteomes" id="UP001152795"/>
    </source>
</evidence>
<accession>A0A7D9D7X1</accession>
<gene>
    <name evidence="1" type="ORF">PACLA_8A071391</name>
</gene>
<dbReference type="OrthoDB" id="5990296at2759"/>
<dbReference type="Proteomes" id="UP001152795">
    <property type="component" value="Unassembled WGS sequence"/>
</dbReference>
<dbReference type="Gene3D" id="3.90.70.80">
    <property type="match status" value="1"/>
</dbReference>
<dbReference type="EMBL" id="CACRXK020000184">
    <property type="protein sequence ID" value="CAB3979300.1"/>
    <property type="molecule type" value="Genomic_DNA"/>
</dbReference>
<keyword evidence="2" id="KW-1185">Reference proteome</keyword>
<sequence length="347" mass="39482">MIKELRLCFCAHDNIGQIRKQVTPSSKELEKNLCSFVKRWQTETIDDICVLPKSAVNEALKTLTQILEKSTAHEKLSHDDSESECDTDHAADAEMMSNDDANNIISRAKVMMNLAKEVFNKTQAPIMSHQSNCVRCSVLCEYEKASERLNNVVSNYGFEELPVDGDCCFTSVGYGIEKFFDLDPCLLTDHLKAIDIYKNQDVCERIVCLRELVVMEWLGEYSHEYEMFLIIADKSSFYEMAQQFIQRGVFDCELGNSMLMALSNVLKCPVVIFTSIDTYPIIPLNPRQAPLSAIPIYVAFNQSGKGHYDAIVLQIQCDARVENRVETSCRCGSENTRLQREMQMQEL</sequence>
<dbReference type="CDD" id="cd22744">
    <property type="entry name" value="OTU"/>
    <property type="match status" value="1"/>
</dbReference>
<comment type="caution">
    <text evidence="1">The sequence shown here is derived from an EMBL/GenBank/DDBJ whole genome shotgun (WGS) entry which is preliminary data.</text>
</comment>
<reference evidence="1" key="1">
    <citation type="submission" date="2020-04" db="EMBL/GenBank/DDBJ databases">
        <authorList>
            <person name="Alioto T."/>
            <person name="Alioto T."/>
            <person name="Gomez Garrido J."/>
        </authorList>
    </citation>
    <scope>NUCLEOTIDE SEQUENCE</scope>
    <source>
        <strain evidence="1">A484AB</strain>
    </source>
</reference>
<dbReference type="AlphaFoldDB" id="A0A7D9D7X1"/>
<evidence type="ECO:0000313" key="1">
    <source>
        <dbReference type="EMBL" id="CAB3979300.1"/>
    </source>
</evidence>
<proteinExistence type="predicted"/>
<protein>
    <submittedName>
        <fullName evidence="1">Uncharacterized protein</fullName>
    </submittedName>
</protein>
<dbReference type="InterPro" id="IPR038765">
    <property type="entry name" value="Papain-like_cys_pep_sf"/>
</dbReference>
<dbReference type="SUPFAM" id="SSF54001">
    <property type="entry name" value="Cysteine proteinases"/>
    <property type="match status" value="1"/>
</dbReference>
<organism evidence="1 2">
    <name type="scientific">Paramuricea clavata</name>
    <name type="common">Red gorgonian</name>
    <name type="synonym">Violescent sea-whip</name>
    <dbReference type="NCBI Taxonomy" id="317549"/>
    <lineage>
        <taxon>Eukaryota</taxon>
        <taxon>Metazoa</taxon>
        <taxon>Cnidaria</taxon>
        <taxon>Anthozoa</taxon>
        <taxon>Octocorallia</taxon>
        <taxon>Malacalcyonacea</taxon>
        <taxon>Plexauridae</taxon>
        <taxon>Paramuricea</taxon>
    </lineage>
</organism>